<protein>
    <submittedName>
        <fullName evidence="6">Beta-phosphoglucomutase</fullName>
        <ecNumber evidence="6">5.4.2.6</ecNumber>
    </submittedName>
</protein>
<organism evidence="6 7">
    <name type="scientific">Pediococcus pentosaceus</name>
    <dbReference type="NCBI Taxonomy" id="1255"/>
    <lineage>
        <taxon>Bacteria</taxon>
        <taxon>Bacillati</taxon>
        <taxon>Bacillota</taxon>
        <taxon>Bacilli</taxon>
        <taxon>Lactobacillales</taxon>
        <taxon>Lactobacillaceae</taxon>
        <taxon>Pediococcus</taxon>
    </lineage>
</organism>
<evidence type="ECO:0000256" key="3">
    <source>
        <dbReference type="ARBA" id="ARBA00022723"/>
    </source>
</evidence>
<dbReference type="Gene3D" id="3.40.50.1000">
    <property type="entry name" value="HAD superfamily/HAD-like"/>
    <property type="match status" value="1"/>
</dbReference>
<dbReference type="SFLD" id="SFLDG01135">
    <property type="entry name" value="C1.5.6:_HAD__Beta-PGM__Phospha"/>
    <property type="match status" value="1"/>
</dbReference>
<sequence length="218" mass="25241">MKQAVIFDMDGVLVNSERAYLQRRLNFFSEKGIQPGSDNLKDYLGVSNQRVWELLVPQNIKYRQELRKDYLKYQETHPLDYRKILNKGVRGLLCYLQQMDFAIALASAGELHEVKRMLRECHLDYYFDLVMSGEMVDCNKPDPMIYHATVKKLGLSASECIVIEDSVIGITAAKRAGLETWALKPKDYEIDQSSADKIVNNFEEILKKFQKISEKYNS</sequence>
<dbReference type="PANTHER" id="PTHR46193:SF18">
    <property type="entry name" value="HEXITOL PHOSPHATASE B"/>
    <property type="match status" value="1"/>
</dbReference>
<evidence type="ECO:0000313" key="6">
    <source>
        <dbReference type="EMBL" id="ARW18709.1"/>
    </source>
</evidence>
<dbReference type="InterPro" id="IPR006439">
    <property type="entry name" value="HAD-SF_hydro_IA"/>
</dbReference>
<keyword evidence="6" id="KW-0614">Plasmid</keyword>
<dbReference type="NCBIfam" id="TIGR01509">
    <property type="entry name" value="HAD-SF-IA-v3"/>
    <property type="match status" value="1"/>
</dbReference>
<dbReference type="AlphaFoldDB" id="A0A1Y0VS70"/>
<evidence type="ECO:0000256" key="5">
    <source>
        <dbReference type="ARBA" id="ARBA00023277"/>
    </source>
</evidence>
<keyword evidence="5" id="KW-0119">Carbohydrate metabolism</keyword>
<dbReference type="EC" id="5.4.2.6" evidence="6"/>
<dbReference type="SUPFAM" id="SSF56784">
    <property type="entry name" value="HAD-like"/>
    <property type="match status" value="1"/>
</dbReference>
<comment type="similarity">
    <text evidence="2">Belongs to the HAD-like hydrolase superfamily. CbbY/CbbZ/Gph/YieH family.</text>
</comment>
<dbReference type="InterPro" id="IPR051600">
    <property type="entry name" value="Beta-PGM-like"/>
</dbReference>
<keyword evidence="3" id="KW-0479">Metal-binding</keyword>
<evidence type="ECO:0000256" key="2">
    <source>
        <dbReference type="ARBA" id="ARBA00006171"/>
    </source>
</evidence>
<accession>A0A1Y0VS70</accession>
<dbReference type="PRINTS" id="PR00413">
    <property type="entry name" value="HADHALOGNASE"/>
</dbReference>
<keyword evidence="6" id="KW-0413">Isomerase</keyword>
<dbReference type="SFLD" id="SFLDG01129">
    <property type="entry name" value="C1.5:_HAD__Beta-PGM__Phosphata"/>
    <property type="match status" value="1"/>
</dbReference>
<geneLocation type="plasmid" evidence="7">
    <name>ppc892-2</name>
</geneLocation>
<dbReference type="PANTHER" id="PTHR46193">
    <property type="entry name" value="6-PHOSPHOGLUCONATE PHOSPHATASE"/>
    <property type="match status" value="1"/>
</dbReference>
<reference evidence="6 7" key="1">
    <citation type="submission" date="2017-05" db="EMBL/GenBank/DDBJ databases">
        <title>Genome sequence of Pediococcus pentosaceus strain SRCM100892.</title>
        <authorList>
            <person name="Cho S.H."/>
        </authorList>
    </citation>
    <scope>NUCLEOTIDE SEQUENCE [LARGE SCALE GENOMIC DNA]</scope>
    <source>
        <strain evidence="6 7">SRCM100892</strain>
        <plasmid evidence="7">Plasmid ppc892-2</plasmid>
    </source>
</reference>
<comment type="cofactor">
    <cofactor evidence="1">
        <name>Mg(2+)</name>
        <dbReference type="ChEBI" id="CHEBI:18420"/>
    </cofactor>
</comment>
<dbReference type="Pfam" id="PF13419">
    <property type="entry name" value="HAD_2"/>
    <property type="match status" value="1"/>
</dbReference>
<dbReference type="InterPro" id="IPR023198">
    <property type="entry name" value="PGP-like_dom2"/>
</dbReference>
<dbReference type="Gene3D" id="1.10.150.240">
    <property type="entry name" value="Putative phosphatase, domain 2"/>
    <property type="match status" value="1"/>
</dbReference>
<dbReference type="InterPro" id="IPR023214">
    <property type="entry name" value="HAD_sf"/>
</dbReference>
<keyword evidence="4" id="KW-0460">Magnesium</keyword>
<dbReference type="InterPro" id="IPR036412">
    <property type="entry name" value="HAD-like_sf"/>
</dbReference>
<name>A0A1Y0VS70_PEDPE</name>
<dbReference type="GO" id="GO:0046872">
    <property type="term" value="F:metal ion binding"/>
    <property type="evidence" value="ECO:0007669"/>
    <property type="project" value="UniProtKB-KW"/>
</dbReference>
<proteinExistence type="inferred from homology"/>
<evidence type="ECO:0000256" key="1">
    <source>
        <dbReference type="ARBA" id="ARBA00001946"/>
    </source>
</evidence>
<dbReference type="RefSeq" id="WP_094104171.1">
    <property type="nucleotide sequence ID" value="NZ_CP085473.1"/>
</dbReference>
<dbReference type="InterPro" id="IPR041492">
    <property type="entry name" value="HAD_2"/>
</dbReference>
<evidence type="ECO:0000256" key="4">
    <source>
        <dbReference type="ARBA" id="ARBA00022842"/>
    </source>
</evidence>
<gene>
    <name evidence="6" type="primary">pgmB</name>
    <name evidence="6" type="ORF">S100892_00103</name>
</gene>
<dbReference type="GO" id="GO:0008801">
    <property type="term" value="F:beta-phosphoglucomutase activity"/>
    <property type="evidence" value="ECO:0007669"/>
    <property type="project" value="UniProtKB-EC"/>
</dbReference>
<evidence type="ECO:0000313" key="7">
    <source>
        <dbReference type="Proteomes" id="UP000196118"/>
    </source>
</evidence>
<dbReference type="Proteomes" id="UP000196118">
    <property type="component" value="Plasmid pPC892-2"/>
</dbReference>
<dbReference type="EMBL" id="CP021472">
    <property type="protein sequence ID" value="ARW18709.1"/>
    <property type="molecule type" value="Genomic_DNA"/>
</dbReference>
<dbReference type="SFLD" id="SFLDS00003">
    <property type="entry name" value="Haloacid_Dehalogenase"/>
    <property type="match status" value="1"/>
</dbReference>